<proteinExistence type="predicted"/>
<reference evidence="1 2" key="1">
    <citation type="journal article" date="2014" name="PLoS ONE">
        <title>De novo Genome Assembly of the Fungal Plant Pathogen Pyrenophora semeniperda.</title>
        <authorList>
            <person name="Soliai M.M."/>
            <person name="Meyer S.E."/>
            <person name="Udall J.A."/>
            <person name="Elzinga D.E."/>
            <person name="Hermansen R.A."/>
            <person name="Bodily P.M."/>
            <person name="Hart A.A."/>
            <person name="Coleman C.E."/>
        </authorList>
    </citation>
    <scope>NUCLEOTIDE SEQUENCE [LARGE SCALE GENOMIC DNA]</scope>
    <source>
        <strain evidence="1 2">CCB06</strain>
        <tissue evidence="1">Mycelium</tissue>
    </source>
</reference>
<accession>A0A3M7MHX6</accession>
<dbReference type="OrthoDB" id="3656735at2759"/>
<dbReference type="Proteomes" id="UP000265663">
    <property type="component" value="Unassembled WGS sequence"/>
</dbReference>
<keyword evidence="2" id="KW-1185">Reference proteome</keyword>
<evidence type="ECO:0000313" key="2">
    <source>
        <dbReference type="Proteomes" id="UP000265663"/>
    </source>
</evidence>
<name>A0A3M7MHX6_9PLEO</name>
<gene>
    <name evidence="1" type="ORF">GMOD_00004941</name>
</gene>
<dbReference type="EMBL" id="KE747843">
    <property type="protein sequence ID" value="RMZ74100.1"/>
    <property type="molecule type" value="Genomic_DNA"/>
</dbReference>
<evidence type="ECO:0000313" key="1">
    <source>
        <dbReference type="EMBL" id="RMZ74100.1"/>
    </source>
</evidence>
<sequence length="99" mass="11352">MLYFKFIKTKLTMTIAKPHYGKYLLVLSGSAESAPFLADWKVLKDDIRKNVRNPGWTDGYDEHGVIYGEKTRLKLHTDAGSWGLFNEKGVDRRIFTTAL</sequence>
<dbReference type="AlphaFoldDB" id="A0A3M7MHX6"/>
<protein>
    <submittedName>
        <fullName evidence="1">Nucleic acid binding</fullName>
    </submittedName>
</protein>
<organism evidence="1 2">
    <name type="scientific">Pyrenophora seminiperda CCB06</name>
    <dbReference type="NCBI Taxonomy" id="1302712"/>
    <lineage>
        <taxon>Eukaryota</taxon>
        <taxon>Fungi</taxon>
        <taxon>Dikarya</taxon>
        <taxon>Ascomycota</taxon>
        <taxon>Pezizomycotina</taxon>
        <taxon>Dothideomycetes</taxon>
        <taxon>Pleosporomycetidae</taxon>
        <taxon>Pleosporales</taxon>
        <taxon>Pleosporineae</taxon>
        <taxon>Pleosporaceae</taxon>
        <taxon>Pyrenophora</taxon>
    </lineage>
</organism>